<dbReference type="PROSITE" id="PS00333">
    <property type="entry name" value="DNA_LIGASE_A2"/>
    <property type="match status" value="1"/>
</dbReference>
<dbReference type="PROSITE" id="PS50160">
    <property type="entry name" value="DNA_LIGASE_A3"/>
    <property type="match status" value="1"/>
</dbReference>
<dbReference type="GO" id="GO:0003677">
    <property type="term" value="F:DNA binding"/>
    <property type="evidence" value="ECO:0007669"/>
    <property type="project" value="InterPro"/>
</dbReference>
<evidence type="ECO:0000256" key="14">
    <source>
        <dbReference type="RuleBase" id="RU000617"/>
    </source>
</evidence>
<protein>
    <recommendedName>
        <fullName evidence="14">DNA ligase</fullName>
        <ecNumber evidence="14">6.5.1.1</ecNumber>
    </recommendedName>
</protein>
<dbReference type="Gene3D" id="1.10.3260.10">
    <property type="entry name" value="DNA ligase, ATP-dependent, N-terminal domain"/>
    <property type="match status" value="1"/>
</dbReference>
<dbReference type="PROSITE" id="PS00697">
    <property type="entry name" value="DNA_LIGASE_A1"/>
    <property type="match status" value="1"/>
</dbReference>
<keyword evidence="9 14" id="KW-0233">DNA recombination</keyword>
<dbReference type="SUPFAM" id="SSF50249">
    <property type="entry name" value="Nucleic acid-binding proteins"/>
    <property type="match status" value="1"/>
</dbReference>
<dbReference type="Gene3D" id="2.40.50.140">
    <property type="entry name" value="Nucleic acid-binding proteins"/>
    <property type="match status" value="1"/>
</dbReference>
<evidence type="ECO:0000256" key="5">
    <source>
        <dbReference type="ARBA" id="ARBA00022705"/>
    </source>
</evidence>
<dbReference type="GO" id="GO:0051301">
    <property type="term" value="P:cell division"/>
    <property type="evidence" value="ECO:0007669"/>
    <property type="project" value="UniProtKB-KW"/>
</dbReference>
<dbReference type="Pfam" id="PF01068">
    <property type="entry name" value="DNA_ligase_A_M"/>
    <property type="match status" value="1"/>
</dbReference>
<dbReference type="NCBIfam" id="TIGR00574">
    <property type="entry name" value="dnl1"/>
    <property type="match status" value="1"/>
</dbReference>
<evidence type="ECO:0000256" key="6">
    <source>
        <dbReference type="ARBA" id="ARBA00022741"/>
    </source>
</evidence>
<gene>
    <name evidence="19" type="ORF">WJX84_009377</name>
</gene>
<evidence type="ECO:0000256" key="15">
    <source>
        <dbReference type="RuleBase" id="RU004196"/>
    </source>
</evidence>
<dbReference type="EC" id="6.5.1.1" evidence="14"/>
<name>A0AAW1T9U7_9CHLO</name>
<keyword evidence="6 14" id="KW-0547">Nucleotide-binding</keyword>
<keyword evidence="20" id="KW-1185">Reference proteome</keyword>
<organism evidence="19 20">
    <name type="scientific">Apatococcus fuscideae</name>
    <dbReference type="NCBI Taxonomy" id="2026836"/>
    <lineage>
        <taxon>Eukaryota</taxon>
        <taxon>Viridiplantae</taxon>
        <taxon>Chlorophyta</taxon>
        <taxon>core chlorophytes</taxon>
        <taxon>Trebouxiophyceae</taxon>
        <taxon>Chlorellales</taxon>
        <taxon>Chlorellaceae</taxon>
        <taxon>Apatococcus</taxon>
    </lineage>
</organism>
<dbReference type="InterPro" id="IPR012310">
    <property type="entry name" value="DNA_ligase_ATP-dep_cent"/>
</dbReference>
<dbReference type="FunFam" id="1.10.3260.10:FF:000001">
    <property type="entry name" value="DNA ligase"/>
    <property type="match status" value="1"/>
</dbReference>
<dbReference type="GO" id="GO:0005524">
    <property type="term" value="F:ATP binding"/>
    <property type="evidence" value="ECO:0007669"/>
    <property type="project" value="UniProtKB-KW"/>
</dbReference>
<feature type="compositionally biased region" description="Basic residues" evidence="16">
    <location>
        <begin position="271"/>
        <end position="280"/>
    </location>
</feature>
<dbReference type="CDD" id="cd07900">
    <property type="entry name" value="Adenylation_DNA_ligase_I_Euk"/>
    <property type="match status" value="1"/>
</dbReference>
<dbReference type="PANTHER" id="PTHR45674">
    <property type="entry name" value="DNA LIGASE 1/3 FAMILY MEMBER"/>
    <property type="match status" value="1"/>
</dbReference>
<keyword evidence="3 14" id="KW-0436">Ligase</keyword>
<keyword evidence="4" id="KW-0132">Cell division</keyword>
<dbReference type="InterPro" id="IPR000977">
    <property type="entry name" value="DNA_ligase_ATP-dep"/>
</dbReference>
<dbReference type="GO" id="GO:0006281">
    <property type="term" value="P:DNA repair"/>
    <property type="evidence" value="ECO:0007669"/>
    <property type="project" value="UniProtKB-KW"/>
</dbReference>
<evidence type="ECO:0000256" key="3">
    <source>
        <dbReference type="ARBA" id="ARBA00022598"/>
    </source>
</evidence>
<keyword evidence="11" id="KW-0539">Nucleus</keyword>
<feature type="region of interest" description="Disordered" evidence="16">
    <location>
        <begin position="110"/>
        <end position="205"/>
    </location>
</feature>
<keyword evidence="10 14" id="KW-0234">DNA repair</keyword>
<dbReference type="InterPro" id="IPR036599">
    <property type="entry name" value="DNA_ligase_N_sf"/>
</dbReference>
<dbReference type="FunFam" id="2.40.50.140:FF:000062">
    <property type="entry name" value="DNA ligase"/>
    <property type="match status" value="1"/>
</dbReference>
<dbReference type="InterPro" id="IPR012308">
    <property type="entry name" value="DNA_ligase_ATP-dep_N"/>
</dbReference>
<dbReference type="GO" id="GO:0003910">
    <property type="term" value="F:DNA ligase (ATP) activity"/>
    <property type="evidence" value="ECO:0007669"/>
    <property type="project" value="UniProtKB-EC"/>
</dbReference>
<dbReference type="FunFam" id="3.30.470.30:FF:000002">
    <property type="entry name" value="DNA ligase"/>
    <property type="match status" value="1"/>
</dbReference>
<dbReference type="Gene3D" id="3.30.1490.70">
    <property type="match status" value="1"/>
</dbReference>
<evidence type="ECO:0000256" key="13">
    <source>
        <dbReference type="ARBA" id="ARBA00034003"/>
    </source>
</evidence>
<dbReference type="GO" id="GO:0006273">
    <property type="term" value="P:lagging strand elongation"/>
    <property type="evidence" value="ECO:0007669"/>
    <property type="project" value="TreeGrafter"/>
</dbReference>
<keyword evidence="8 14" id="KW-0067">ATP-binding</keyword>
<dbReference type="Pfam" id="PF04675">
    <property type="entry name" value="DNA_ligase_A_N"/>
    <property type="match status" value="1"/>
</dbReference>
<feature type="domain" description="ATP-dependent DNA ligase family profile" evidence="18">
    <location>
        <begin position="710"/>
        <end position="844"/>
    </location>
</feature>
<evidence type="ECO:0000256" key="4">
    <source>
        <dbReference type="ARBA" id="ARBA00022618"/>
    </source>
</evidence>
<dbReference type="PANTHER" id="PTHR45674:SF4">
    <property type="entry name" value="DNA LIGASE 1"/>
    <property type="match status" value="1"/>
</dbReference>
<evidence type="ECO:0000256" key="10">
    <source>
        <dbReference type="ARBA" id="ARBA00023204"/>
    </source>
</evidence>
<keyword evidence="7 14" id="KW-0227">DNA damage</keyword>
<feature type="compositionally biased region" description="Low complexity" evidence="16">
    <location>
        <begin position="243"/>
        <end position="253"/>
    </location>
</feature>
<evidence type="ECO:0000256" key="1">
    <source>
        <dbReference type="ARBA" id="ARBA00004123"/>
    </source>
</evidence>
<evidence type="ECO:0000259" key="18">
    <source>
        <dbReference type="PROSITE" id="PS50160"/>
    </source>
</evidence>
<dbReference type="CDD" id="cd07969">
    <property type="entry name" value="OBF_DNA_ligase_I"/>
    <property type="match status" value="1"/>
</dbReference>
<comment type="catalytic activity">
    <reaction evidence="13 14">
        <text>ATP + (deoxyribonucleotide)n-3'-hydroxyl + 5'-phospho-(deoxyribonucleotide)m = (deoxyribonucleotide)n+m + AMP + diphosphate.</text>
        <dbReference type="EC" id="6.5.1.1"/>
    </reaction>
</comment>
<dbReference type="InterPro" id="IPR050191">
    <property type="entry name" value="ATP-dep_DNA_ligase"/>
</dbReference>
<keyword evidence="17" id="KW-0812">Transmembrane</keyword>
<evidence type="ECO:0000256" key="9">
    <source>
        <dbReference type="ARBA" id="ARBA00023172"/>
    </source>
</evidence>
<evidence type="ECO:0000256" key="17">
    <source>
        <dbReference type="SAM" id="Phobius"/>
    </source>
</evidence>
<feature type="compositionally biased region" description="Basic and acidic residues" evidence="16">
    <location>
        <begin position="114"/>
        <end position="125"/>
    </location>
</feature>
<dbReference type="SUPFAM" id="SSF117018">
    <property type="entry name" value="ATP-dependent DNA ligase DNA-binding domain"/>
    <property type="match status" value="1"/>
</dbReference>
<evidence type="ECO:0000313" key="19">
    <source>
        <dbReference type="EMBL" id="KAK9865520.1"/>
    </source>
</evidence>
<keyword evidence="17" id="KW-0472">Membrane</keyword>
<dbReference type="Gene3D" id="3.30.470.30">
    <property type="entry name" value="DNA ligase/mRNA capping enzyme"/>
    <property type="match status" value="1"/>
</dbReference>
<evidence type="ECO:0000256" key="2">
    <source>
        <dbReference type="ARBA" id="ARBA00007572"/>
    </source>
</evidence>
<dbReference type="GO" id="GO:0005634">
    <property type="term" value="C:nucleus"/>
    <property type="evidence" value="ECO:0007669"/>
    <property type="project" value="UniProtKB-SubCell"/>
</dbReference>
<dbReference type="Proteomes" id="UP001485043">
    <property type="component" value="Unassembled WGS sequence"/>
</dbReference>
<feature type="transmembrane region" description="Helical" evidence="17">
    <location>
        <begin position="40"/>
        <end position="67"/>
    </location>
</feature>
<evidence type="ECO:0000256" key="11">
    <source>
        <dbReference type="ARBA" id="ARBA00023242"/>
    </source>
</evidence>
<dbReference type="GO" id="GO:0006310">
    <property type="term" value="P:DNA recombination"/>
    <property type="evidence" value="ECO:0007669"/>
    <property type="project" value="UniProtKB-KW"/>
</dbReference>
<feature type="region of interest" description="Disordered" evidence="16">
    <location>
        <begin position="240"/>
        <end position="316"/>
    </location>
</feature>
<dbReference type="InterPro" id="IPR012340">
    <property type="entry name" value="NA-bd_OB-fold"/>
</dbReference>
<comment type="caution">
    <text evidence="19">The sequence shown here is derived from an EMBL/GenBank/DDBJ whole genome shotgun (WGS) entry which is preliminary data.</text>
</comment>
<dbReference type="GO" id="GO:0005739">
    <property type="term" value="C:mitochondrion"/>
    <property type="evidence" value="ECO:0007669"/>
    <property type="project" value="TreeGrafter"/>
</dbReference>
<evidence type="ECO:0000256" key="12">
    <source>
        <dbReference type="ARBA" id="ARBA00023306"/>
    </source>
</evidence>
<evidence type="ECO:0000313" key="20">
    <source>
        <dbReference type="Proteomes" id="UP001485043"/>
    </source>
</evidence>
<dbReference type="InterPro" id="IPR016059">
    <property type="entry name" value="DNA_ligase_ATP-dep_CS"/>
</dbReference>
<evidence type="ECO:0000256" key="8">
    <source>
        <dbReference type="ARBA" id="ARBA00022840"/>
    </source>
</evidence>
<comment type="similarity">
    <text evidence="2 15">Belongs to the ATP-dependent DNA ligase family.</text>
</comment>
<dbReference type="GO" id="GO:0071897">
    <property type="term" value="P:DNA biosynthetic process"/>
    <property type="evidence" value="ECO:0007669"/>
    <property type="project" value="InterPro"/>
</dbReference>
<accession>A0AAW1T9U7</accession>
<proteinExistence type="inferred from homology"/>
<dbReference type="SUPFAM" id="SSF56091">
    <property type="entry name" value="DNA ligase/mRNA capping enzyme, catalytic domain"/>
    <property type="match status" value="1"/>
</dbReference>
<keyword evidence="12" id="KW-0131">Cell cycle</keyword>
<dbReference type="Pfam" id="PF04679">
    <property type="entry name" value="DNA_ligase_A_C"/>
    <property type="match status" value="1"/>
</dbReference>
<keyword evidence="17" id="KW-1133">Transmembrane helix</keyword>
<sequence>MASVALWFAGVASVGAFCATVTALSFMAIAQLGCTALGWVAFGLVIGLGGAVPLILGGTLMICHMAAKARMHRRAKLHSRGIKNQPNTALTTQAKGVKAQLAYLAGTGTKSHIRHTDSDSQEVQHKASPNKRARKGPALEPISIPKSEGGPKLKRLRKAGDAASKEAPVAMSEDIEDDMAAAGLSGSRSPSPDAPQQEVTGTSSLQGTATVPEAAASGQAEQFSVLPGADAAAATPIETDEVAAASPSASNASESDEDDSPKDTAAAPNAKSKRGPKAARKGSPAPKQKKARLKQGTLEGGQLDAESDEDVKKKAGTKRPVLEGKVVGVGTKALAEAAHHNSFNLSTLGSWQEGKPVPFAFLADVFEAIAQESGRLVMTRLLVNAFRTVLALTPQDLLPVVYLCTGQIAPSHEGIELGIGDAILIKALSQATGKSDAILKQQLKESGDLGIVATKARSTQRTMFKMASLTVPYVFKTFKDIASMEGHKSQERKRELISKLLTSSRANETGYIMRALQGKLRIGLAEQTVLVALAHAVLLQREVGDETKAIDTGLANRLEEASQSVKQAYSQCPSYDDLISVLLEHGLTDLKKRVHFRPGVPVKPMLAKPTTGVSEVLNKFEDTEFTCEYKYDGQRAQLHIMENGKVAIYSRNAENDTSKFPDIVSVLPELLREGIKSAVLDCEVVAFDRTTQQIRPFQVLTTRARKDVKLEDVKVQVLLFAFDCLFMNGEVLVEKTLTERRKALEAAIAPRQGVLQIATSKTSRDVAELEVFLNDSVAAGTEGLIVKTLDSTYEPSKRSSHWLKLKKDYMEGVGDTFDVVVIGAWHGEGKRTGVFGAFLLAIYDEDGEEYQAISKIGTGFSEVLLKELADSLREHIIEAPRPYYRFGKPEPHVWFDAHKVWEVKAADISISPKHQAAMGLVEAGKGISIRFPRLVRVRDDKTAEQTTSPQQLAEMYQAQAAVNQGKQAADD</sequence>
<keyword evidence="5" id="KW-0235">DNA replication</keyword>
<evidence type="ECO:0000256" key="7">
    <source>
        <dbReference type="ARBA" id="ARBA00022763"/>
    </source>
</evidence>
<evidence type="ECO:0000256" key="16">
    <source>
        <dbReference type="SAM" id="MobiDB-lite"/>
    </source>
</evidence>
<reference evidence="19 20" key="1">
    <citation type="journal article" date="2024" name="Nat. Commun.">
        <title>Phylogenomics reveals the evolutionary origins of lichenization in chlorophyte algae.</title>
        <authorList>
            <person name="Puginier C."/>
            <person name="Libourel C."/>
            <person name="Otte J."/>
            <person name="Skaloud P."/>
            <person name="Haon M."/>
            <person name="Grisel S."/>
            <person name="Petersen M."/>
            <person name="Berrin J.G."/>
            <person name="Delaux P.M."/>
            <person name="Dal Grande F."/>
            <person name="Keller J."/>
        </authorList>
    </citation>
    <scope>NUCLEOTIDE SEQUENCE [LARGE SCALE GENOMIC DNA]</scope>
    <source>
        <strain evidence="19 20">SAG 2523</strain>
    </source>
</reference>
<comment type="subcellular location">
    <subcellularLocation>
        <location evidence="1">Nucleus</location>
    </subcellularLocation>
</comment>
<dbReference type="EMBL" id="JALJOV010000241">
    <property type="protein sequence ID" value="KAK9865520.1"/>
    <property type="molecule type" value="Genomic_DNA"/>
</dbReference>
<dbReference type="AlphaFoldDB" id="A0AAW1T9U7"/>
<dbReference type="InterPro" id="IPR012309">
    <property type="entry name" value="DNA_ligase_ATP-dep_C"/>
</dbReference>